<dbReference type="InterPro" id="IPR043001">
    <property type="entry name" value="IP5_2-K_N_lobe"/>
</dbReference>
<dbReference type="STRING" id="1314783.A0A165QQ26"/>
<reference evidence="9 10" key="1">
    <citation type="journal article" date="2016" name="Mol. Biol. Evol.">
        <title>Comparative Genomics of Early-Diverging Mushroom-Forming Fungi Provides Insights into the Origins of Lignocellulose Decay Capabilities.</title>
        <authorList>
            <person name="Nagy L.G."/>
            <person name="Riley R."/>
            <person name="Tritt A."/>
            <person name="Adam C."/>
            <person name="Daum C."/>
            <person name="Floudas D."/>
            <person name="Sun H."/>
            <person name="Yadav J.S."/>
            <person name="Pangilinan J."/>
            <person name="Larsson K.H."/>
            <person name="Matsuura K."/>
            <person name="Barry K."/>
            <person name="Labutti K."/>
            <person name="Kuo R."/>
            <person name="Ohm R.A."/>
            <person name="Bhattacharya S.S."/>
            <person name="Shirouzu T."/>
            <person name="Yoshinaga Y."/>
            <person name="Martin F.M."/>
            <person name="Grigoriev I.V."/>
            <person name="Hibbett D.S."/>
        </authorList>
    </citation>
    <scope>NUCLEOTIDE SEQUENCE [LARGE SCALE GENOMIC DNA]</scope>
    <source>
        <strain evidence="9 10">L-15889</strain>
    </source>
</reference>
<keyword evidence="10" id="KW-1185">Reference proteome</keyword>
<dbReference type="GO" id="GO:0035299">
    <property type="term" value="F:inositol-1,3,4,5,6-pentakisphosphate 2-kinase activity"/>
    <property type="evidence" value="ECO:0007669"/>
    <property type="project" value="UniProtKB-EC"/>
</dbReference>
<dbReference type="GO" id="GO:0005634">
    <property type="term" value="C:nucleus"/>
    <property type="evidence" value="ECO:0007669"/>
    <property type="project" value="TreeGrafter"/>
</dbReference>
<comment type="domain">
    <text evidence="8">The EXKPK motif is conserved in inositol-pentakisphosphate 2-kinases of both family 1 and 2.</text>
</comment>
<dbReference type="GO" id="GO:0032958">
    <property type="term" value="P:inositol phosphate biosynthetic process"/>
    <property type="evidence" value="ECO:0007669"/>
    <property type="project" value="TreeGrafter"/>
</dbReference>
<evidence type="ECO:0000256" key="4">
    <source>
        <dbReference type="ARBA" id="ARBA00022679"/>
    </source>
</evidence>
<protein>
    <recommendedName>
        <fullName evidence="3 8">Inositol-pentakisphosphate 2-kinase</fullName>
        <ecNumber evidence="2 8">2.7.1.158</ecNumber>
    </recommendedName>
</protein>
<dbReference type="PANTHER" id="PTHR14456">
    <property type="entry name" value="INOSITOL POLYPHOSPHATE KINASE 1"/>
    <property type="match status" value="1"/>
</dbReference>
<evidence type="ECO:0000256" key="8">
    <source>
        <dbReference type="RuleBase" id="RU364126"/>
    </source>
</evidence>
<comment type="function">
    <text evidence="8">Phosphorylates Ins(1,3,4,5,6)P5 at position 2 to form Ins(1,2,3,4,5,6)P6 (InsP6 or phytate).</text>
</comment>
<dbReference type="Gene3D" id="3.30.200.110">
    <property type="entry name" value="Inositol-pentakisphosphate 2-kinase, N-lobe"/>
    <property type="match status" value="1"/>
</dbReference>
<keyword evidence="5 8" id="KW-0547">Nucleotide-binding</keyword>
<dbReference type="EC" id="2.7.1.158" evidence="2 8"/>
<dbReference type="GO" id="GO:0005524">
    <property type="term" value="F:ATP binding"/>
    <property type="evidence" value="ECO:0007669"/>
    <property type="project" value="UniProtKB-KW"/>
</dbReference>
<keyword evidence="7 8" id="KW-0067">ATP-binding</keyword>
<evidence type="ECO:0000256" key="6">
    <source>
        <dbReference type="ARBA" id="ARBA00022777"/>
    </source>
</evidence>
<accession>A0A165QQ26</accession>
<dbReference type="PANTHER" id="PTHR14456:SF2">
    <property type="entry name" value="INOSITOL-PENTAKISPHOSPHATE 2-KINASE"/>
    <property type="match status" value="1"/>
</dbReference>
<evidence type="ECO:0000313" key="10">
    <source>
        <dbReference type="Proteomes" id="UP000076727"/>
    </source>
</evidence>
<gene>
    <name evidence="9" type="ORF">DAEQUDRAFT_765100</name>
</gene>
<evidence type="ECO:0000256" key="7">
    <source>
        <dbReference type="ARBA" id="ARBA00022840"/>
    </source>
</evidence>
<evidence type="ECO:0000256" key="2">
    <source>
        <dbReference type="ARBA" id="ARBA00012023"/>
    </source>
</evidence>
<dbReference type="Pfam" id="PF06090">
    <property type="entry name" value="Ins_P5_2-kin"/>
    <property type="match status" value="1"/>
</dbReference>
<evidence type="ECO:0000256" key="3">
    <source>
        <dbReference type="ARBA" id="ARBA00014846"/>
    </source>
</evidence>
<dbReference type="Proteomes" id="UP000076727">
    <property type="component" value="Unassembled WGS sequence"/>
</dbReference>
<proteinExistence type="predicted"/>
<sequence>MIDLISRTSVGDWKYVAEGGSTIVFSYDGHPYPVLTGKVLRLRKIALKTSDVSAPAAALPVGNFDDPTIAFQQTVIHRLVPEDFLPQLHVVKVDKEWLRLLAEVVEPSRPEARRVVDRIDLDMETAVLADNLIGGSDLAVEIKPKWGFLPCPDHLSSATRPIKTRTCRFCMHAHLKGAAEEDVPSNFCPLDLYSGDEHRVGLALRALWDAWVRTDGGINNLRVFAKGRILKPSSDVALLGSLLTSTATPNLALDELRAQFVEALLPTLLATPVFHLLSFRQRTLDPLDIEGLAALWARIYAHDQSSAPLAFGEHAVEPTLEEWASFVDAYLARCQAYAGSHKGGPVAQHTELRYYCLAYLLSATFKDCSIILRFGSAGQVDERAHKGQQNASPLAAQAEVKIIDLDIKSIKRLTKWEKTDKEIVDAYVRVEAPRTCVDALAGVHVA</sequence>
<comment type="catalytic activity">
    <reaction evidence="1 8">
        <text>1D-myo-inositol 1,3,4,5,6-pentakisphosphate + ATP = 1D-myo-inositol hexakisphosphate + ADP + H(+)</text>
        <dbReference type="Rhea" id="RHEA:20313"/>
        <dbReference type="ChEBI" id="CHEBI:15378"/>
        <dbReference type="ChEBI" id="CHEBI:30616"/>
        <dbReference type="ChEBI" id="CHEBI:57733"/>
        <dbReference type="ChEBI" id="CHEBI:58130"/>
        <dbReference type="ChEBI" id="CHEBI:456216"/>
        <dbReference type="EC" id="2.7.1.158"/>
    </reaction>
</comment>
<dbReference type="AlphaFoldDB" id="A0A165QQ26"/>
<evidence type="ECO:0000256" key="1">
    <source>
        <dbReference type="ARBA" id="ARBA00001774"/>
    </source>
</evidence>
<dbReference type="OrthoDB" id="272370at2759"/>
<name>A0A165QQ26_9APHY</name>
<dbReference type="InterPro" id="IPR009286">
    <property type="entry name" value="Ins_P5_2-kin"/>
</dbReference>
<evidence type="ECO:0000256" key="5">
    <source>
        <dbReference type="ARBA" id="ARBA00022741"/>
    </source>
</evidence>
<dbReference type="EMBL" id="KV429055">
    <property type="protein sequence ID" value="KZT69771.1"/>
    <property type="molecule type" value="Genomic_DNA"/>
</dbReference>
<organism evidence="9 10">
    <name type="scientific">Daedalea quercina L-15889</name>
    <dbReference type="NCBI Taxonomy" id="1314783"/>
    <lineage>
        <taxon>Eukaryota</taxon>
        <taxon>Fungi</taxon>
        <taxon>Dikarya</taxon>
        <taxon>Basidiomycota</taxon>
        <taxon>Agaricomycotina</taxon>
        <taxon>Agaricomycetes</taxon>
        <taxon>Polyporales</taxon>
        <taxon>Fomitopsis</taxon>
    </lineage>
</organism>
<keyword evidence="4 8" id="KW-0808">Transferase</keyword>
<keyword evidence="6 8" id="KW-0418">Kinase</keyword>
<evidence type="ECO:0000313" key="9">
    <source>
        <dbReference type="EMBL" id="KZT69771.1"/>
    </source>
</evidence>